<feature type="domain" description="C2H2-type" evidence="3">
    <location>
        <begin position="191"/>
        <end position="219"/>
    </location>
</feature>
<evidence type="ECO:0000256" key="2">
    <source>
        <dbReference type="SAM" id="Coils"/>
    </source>
</evidence>
<dbReference type="Gene3D" id="3.30.160.60">
    <property type="entry name" value="Classic Zinc Finger"/>
    <property type="match status" value="1"/>
</dbReference>
<keyword evidence="1" id="KW-0863">Zinc-finger</keyword>
<comment type="caution">
    <text evidence="4">The sequence shown here is derived from an EMBL/GenBank/DDBJ whole genome shotgun (WGS) entry which is preliminary data.</text>
</comment>
<evidence type="ECO:0000313" key="4">
    <source>
        <dbReference type="EMBL" id="CAJ0583355.1"/>
    </source>
</evidence>
<organism evidence="4 5">
    <name type="scientific">Mesorhabditis spiculigera</name>
    <dbReference type="NCBI Taxonomy" id="96644"/>
    <lineage>
        <taxon>Eukaryota</taxon>
        <taxon>Metazoa</taxon>
        <taxon>Ecdysozoa</taxon>
        <taxon>Nematoda</taxon>
        <taxon>Chromadorea</taxon>
        <taxon>Rhabditida</taxon>
        <taxon>Rhabditina</taxon>
        <taxon>Rhabditomorpha</taxon>
        <taxon>Rhabditoidea</taxon>
        <taxon>Rhabditidae</taxon>
        <taxon>Mesorhabditinae</taxon>
        <taxon>Mesorhabditis</taxon>
    </lineage>
</organism>
<dbReference type="EMBL" id="CATQJA010002665">
    <property type="protein sequence ID" value="CAJ0583355.1"/>
    <property type="molecule type" value="Genomic_DNA"/>
</dbReference>
<feature type="non-terminal residue" evidence="4">
    <location>
        <position position="365"/>
    </location>
</feature>
<dbReference type="Proteomes" id="UP001177023">
    <property type="component" value="Unassembled WGS sequence"/>
</dbReference>
<gene>
    <name evidence="4" type="ORF">MSPICULIGERA_LOCUS21440</name>
</gene>
<protein>
    <recommendedName>
        <fullName evidence="3">C2H2-type domain-containing protein</fullName>
    </recommendedName>
</protein>
<evidence type="ECO:0000259" key="3">
    <source>
        <dbReference type="PROSITE" id="PS50157"/>
    </source>
</evidence>
<proteinExistence type="predicted"/>
<dbReference type="GO" id="GO:0008270">
    <property type="term" value="F:zinc ion binding"/>
    <property type="evidence" value="ECO:0007669"/>
    <property type="project" value="UniProtKB-KW"/>
</dbReference>
<keyword evidence="1" id="KW-0862">Zinc</keyword>
<accession>A0AA36G8N9</accession>
<dbReference type="PROSITE" id="PS50157">
    <property type="entry name" value="ZINC_FINGER_C2H2_2"/>
    <property type="match status" value="1"/>
</dbReference>
<keyword evidence="5" id="KW-1185">Reference proteome</keyword>
<reference evidence="4" key="1">
    <citation type="submission" date="2023-06" db="EMBL/GenBank/DDBJ databases">
        <authorList>
            <person name="Delattre M."/>
        </authorList>
    </citation>
    <scope>NUCLEOTIDE SEQUENCE</scope>
    <source>
        <strain evidence="4">AF72</strain>
    </source>
</reference>
<evidence type="ECO:0000313" key="5">
    <source>
        <dbReference type="Proteomes" id="UP001177023"/>
    </source>
</evidence>
<name>A0AA36G8N9_9BILA</name>
<evidence type="ECO:0000256" key="1">
    <source>
        <dbReference type="PROSITE-ProRule" id="PRU00042"/>
    </source>
</evidence>
<feature type="coiled-coil region" evidence="2">
    <location>
        <begin position="276"/>
        <end position="344"/>
    </location>
</feature>
<dbReference type="InterPro" id="IPR013087">
    <property type="entry name" value="Znf_C2H2_type"/>
</dbReference>
<keyword evidence="2" id="KW-0175">Coiled coil</keyword>
<keyword evidence="1" id="KW-0479">Metal-binding</keyword>
<sequence>MLSLPILSEDFSYGALCYDEAQQHLQFVQADTMNKTVFGTKEDCQINHIIPLHLEIKVGCNLFRFQFTCEPKEIELKMKKLAAEKNFQITPTTDWSTRAATPGSTCNPWDIDEQDLVPLQAYVEAIIPPTQEKTATTEVTTPIQVESPTKNRDAAEELKCITCKMGGFQMDDLLGYALVKHCMQHSTWKTFRCSICSHVERYRSHLNRHLKSEHAGRAHLIDDSCRQSYQALRDASVYNFPTHRSLIERVIRKKIMRLEHEKANSVTVSSTDETDNNSDRQKIIELENVIQSLNLEVIQLEAERAARQPQEGPIVKDEPEDNPNAILKREIQELKQKDKEQSALIADLLIKVERYKKLFPCYTID</sequence>
<dbReference type="AlphaFoldDB" id="A0AA36G8N9"/>